<proteinExistence type="predicted"/>
<reference evidence="2" key="1">
    <citation type="submission" date="2021-07" db="EMBL/GenBank/DDBJ databases">
        <title>Genome Resource of American Ginseng Black Spot Pathogen Alternaria panax.</title>
        <authorList>
            <person name="Qiu C."/>
            <person name="Wang W."/>
            <person name="Liu Z."/>
        </authorList>
    </citation>
    <scope>NUCLEOTIDE SEQUENCE</scope>
    <source>
        <strain evidence="2">BNCC115425</strain>
    </source>
</reference>
<feature type="compositionally biased region" description="Low complexity" evidence="1">
    <location>
        <begin position="22"/>
        <end position="32"/>
    </location>
</feature>
<feature type="compositionally biased region" description="Basic and acidic residues" evidence="1">
    <location>
        <begin position="164"/>
        <end position="182"/>
    </location>
</feature>
<name>A0AAD4IGZ1_9PLEO</name>
<keyword evidence="3" id="KW-1185">Reference proteome</keyword>
<evidence type="ECO:0000313" key="3">
    <source>
        <dbReference type="Proteomes" id="UP001199106"/>
    </source>
</evidence>
<dbReference type="EMBL" id="JAANER010000002">
    <property type="protein sequence ID" value="KAG9194643.1"/>
    <property type="molecule type" value="Genomic_DNA"/>
</dbReference>
<gene>
    <name evidence="2" type="ORF">G6011_04678</name>
</gene>
<organism evidence="2 3">
    <name type="scientific">Alternaria panax</name>
    <dbReference type="NCBI Taxonomy" id="48097"/>
    <lineage>
        <taxon>Eukaryota</taxon>
        <taxon>Fungi</taxon>
        <taxon>Dikarya</taxon>
        <taxon>Ascomycota</taxon>
        <taxon>Pezizomycotina</taxon>
        <taxon>Dothideomycetes</taxon>
        <taxon>Pleosporomycetidae</taxon>
        <taxon>Pleosporales</taxon>
        <taxon>Pleosporineae</taxon>
        <taxon>Pleosporaceae</taxon>
        <taxon>Alternaria</taxon>
        <taxon>Alternaria sect. Panax</taxon>
    </lineage>
</organism>
<feature type="compositionally biased region" description="Polar residues" evidence="1">
    <location>
        <begin position="1"/>
        <end position="10"/>
    </location>
</feature>
<protein>
    <submittedName>
        <fullName evidence="2">Uncharacterized protein</fullName>
    </submittedName>
</protein>
<sequence>MDRPSPTRSFKGSPLHDSAIGTPRTSGSSQTSPPTPKNTDPLQAQQTQAKQGPSPFNYATAARRQRIEQDSAGSEVVRRVLSLPRGRRTPSLRNAPDLQWDLSGQPPPRCSNLDEPESMASADNIPRREHANFSRPNPMQYSYTPLPPRIRDPPAEYQPFGQRPLDKSPDLRPQRYPGELKGHPAHSPLRSYGSMSSRATYSAEDEDPSLSTARLLPVTRVTPKDIRPSEMAIAGRQLEPLLARTRSFETPEQEQMQHVEQVQERADRHRHLFRLGMRTMWRKVRAFFDF</sequence>
<dbReference type="Proteomes" id="UP001199106">
    <property type="component" value="Unassembled WGS sequence"/>
</dbReference>
<feature type="region of interest" description="Disordered" evidence="1">
    <location>
        <begin position="1"/>
        <end position="208"/>
    </location>
</feature>
<feature type="compositionally biased region" description="Polar residues" evidence="1">
    <location>
        <begin position="37"/>
        <end position="51"/>
    </location>
</feature>
<feature type="compositionally biased region" description="Polar residues" evidence="1">
    <location>
        <begin position="134"/>
        <end position="143"/>
    </location>
</feature>
<comment type="caution">
    <text evidence="2">The sequence shown here is derived from an EMBL/GenBank/DDBJ whole genome shotgun (WGS) entry which is preliminary data.</text>
</comment>
<accession>A0AAD4IGZ1</accession>
<evidence type="ECO:0000256" key="1">
    <source>
        <dbReference type="SAM" id="MobiDB-lite"/>
    </source>
</evidence>
<dbReference type="AlphaFoldDB" id="A0AAD4IGZ1"/>
<evidence type="ECO:0000313" key="2">
    <source>
        <dbReference type="EMBL" id="KAG9194643.1"/>
    </source>
</evidence>